<feature type="transmembrane region" description="Helical" evidence="1">
    <location>
        <begin position="527"/>
        <end position="546"/>
    </location>
</feature>
<name>A0A4U1IX72_9BACT</name>
<dbReference type="PANTHER" id="PTHR32063">
    <property type="match status" value="1"/>
</dbReference>
<dbReference type="RefSeq" id="WP_136934130.1">
    <property type="nucleotide sequence ID" value="NZ_SSMQ01000059.1"/>
</dbReference>
<dbReference type="OrthoDB" id="9807612at2"/>
<dbReference type="GO" id="GO:0005886">
    <property type="term" value="C:plasma membrane"/>
    <property type="evidence" value="ECO:0007669"/>
    <property type="project" value="TreeGrafter"/>
</dbReference>
<sequence length="1021" mass="109394">MNLTDISIKNPVFAWMLMACTILFGIVAATRIGISQYPDVDYPNISVNLSWPGASPSAVEREIVEPLEQALAQVEGVKEISSQARQGSARITASFDISRNVDLALQDVQAKVAQAQRQLPRDVPAATVSKSNPDDTPIVTVGVSGPFSRQLLADVARYQVQEKLQTVPGVGQITLNGYLDRNIRIWLDTSRLAEKGVVASDVIDGIRREHVEVPGGQLEAGGRQLNVRLLGEALDVDALRKLVVRHVNSTPVYLEDVAVVEDGFEDVNSVARLDGIPLQALGVLKQRGTNAVAVASAVREKVTEIQRSLPEGMKVEVLFDTTTFIEESVHEIEIELGLALILTALVCWLFLGSLSSTVNVILAIPMSLLGTVAVVYFLGFTLNTFTLLGLSLAVGLVVDDAVMVMENIYRHAEMGKERAKAAADGTKEITFAALAATIAVIAIFLPVVFMGGVIGRFFFQFGVTLSVAVMLSYFEAITLAPARCAQILDTSREGRSAVGRAMDRGFSALERGYGHVLGKALAHPWKVLLGATLLLGATAFIVPRLGTEFVPAQDQSRLDVRIQTETGTSVQAAAPLLQRAEQKLAARPEVTRVLTTLSASRGVMSLTLVPPNERKLSAQELAAQIRRELQSIAGIRASVQDPSQQSFGAQRGYPVDFTVRGADWDTLVTAAMQLKTDLEKSGTVTDVTTDYQIGAPEVQIVPDRRRATDLGVPVSDLANTVSALVGGNIVGKFSTGGRRVDIRVRLLATQRSRPEDLGEIRVRAQNGTTIPLSLVVSQNETAVLQSINRVDRERAIRISGNVAPGHSQIQAMNTVKDLSKALPLGYRAVAGGQASQFDETTGGLVFALVIGILVAYMVLASQFNSFLHPVTVLTILPLALSGAAIGLFVTGKTLNIFSMIGVLLLMGIVKKNSILLVEYANQVREHEGLSAHEAMRKAGPLRLRPILMTTIATMMAAVPAVLGIGPGTETRSPMAVVVLGGLTVSTLLSLLVVPAFYRVADDLKEKLRPKAAPAVEEQTSG</sequence>
<feature type="transmembrane region" description="Helical" evidence="1">
    <location>
        <begin position="429"/>
        <end position="451"/>
    </location>
</feature>
<dbReference type="PRINTS" id="PR00702">
    <property type="entry name" value="ACRIFLAVINRP"/>
</dbReference>
<dbReference type="EMBL" id="SSMQ01000059">
    <property type="protein sequence ID" value="TKC99205.1"/>
    <property type="molecule type" value="Genomic_DNA"/>
</dbReference>
<dbReference type="Proteomes" id="UP000309215">
    <property type="component" value="Unassembled WGS sequence"/>
</dbReference>
<protein>
    <submittedName>
        <fullName evidence="2">Efflux RND transporter permease subunit</fullName>
    </submittedName>
</protein>
<feature type="transmembrane region" description="Helical" evidence="1">
    <location>
        <begin position="385"/>
        <end position="409"/>
    </location>
</feature>
<dbReference type="Gene3D" id="3.30.70.1440">
    <property type="entry name" value="Multidrug efflux transporter AcrB pore domain"/>
    <property type="match status" value="1"/>
</dbReference>
<dbReference type="Gene3D" id="3.30.70.1320">
    <property type="entry name" value="Multidrug efflux transporter AcrB pore domain like"/>
    <property type="match status" value="1"/>
</dbReference>
<dbReference type="SUPFAM" id="SSF82693">
    <property type="entry name" value="Multidrug efflux transporter AcrB pore domain, PN1, PN2, PC1 and PC2 subdomains"/>
    <property type="match status" value="3"/>
</dbReference>
<dbReference type="InterPro" id="IPR001036">
    <property type="entry name" value="Acrflvin-R"/>
</dbReference>
<dbReference type="Gene3D" id="3.30.70.1430">
    <property type="entry name" value="Multidrug efflux transporter AcrB pore domain"/>
    <property type="match status" value="2"/>
</dbReference>
<evidence type="ECO:0000256" key="1">
    <source>
        <dbReference type="SAM" id="Phobius"/>
    </source>
</evidence>
<evidence type="ECO:0000313" key="2">
    <source>
        <dbReference type="EMBL" id="TKC99205.1"/>
    </source>
</evidence>
<dbReference type="SUPFAM" id="SSF82714">
    <property type="entry name" value="Multidrug efflux transporter AcrB TolC docking domain, DN and DC subdomains"/>
    <property type="match status" value="2"/>
</dbReference>
<dbReference type="InterPro" id="IPR027463">
    <property type="entry name" value="AcrB_DN_DC_subdom"/>
</dbReference>
<proteinExistence type="predicted"/>
<feature type="transmembrane region" description="Helical" evidence="1">
    <location>
        <begin position="893"/>
        <end position="909"/>
    </location>
</feature>
<keyword evidence="1" id="KW-1133">Transmembrane helix</keyword>
<dbReference type="FunFam" id="3.30.70.1430:FF:000001">
    <property type="entry name" value="Efflux pump membrane transporter"/>
    <property type="match status" value="1"/>
</dbReference>
<feature type="transmembrane region" description="Helical" evidence="1">
    <location>
        <begin position="976"/>
        <end position="1000"/>
    </location>
</feature>
<reference evidence="2 3" key="1">
    <citation type="submission" date="2019-04" db="EMBL/GenBank/DDBJ databases">
        <authorList>
            <person name="Li Y."/>
            <person name="Wang J."/>
        </authorList>
    </citation>
    <scope>NUCLEOTIDE SEQUENCE [LARGE SCALE GENOMIC DNA]</scope>
    <source>
        <strain evidence="2 3">DSM 14668</strain>
    </source>
</reference>
<dbReference type="SUPFAM" id="SSF82866">
    <property type="entry name" value="Multidrug efflux transporter AcrB transmembrane domain"/>
    <property type="match status" value="2"/>
</dbReference>
<organism evidence="2 3">
    <name type="scientific">Polyangium fumosum</name>
    <dbReference type="NCBI Taxonomy" id="889272"/>
    <lineage>
        <taxon>Bacteria</taxon>
        <taxon>Pseudomonadati</taxon>
        <taxon>Myxococcota</taxon>
        <taxon>Polyangia</taxon>
        <taxon>Polyangiales</taxon>
        <taxon>Polyangiaceae</taxon>
        <taxon>Polyangium</taxon>
    </lineage>
</organism>
<dbReference type="GO" id="GO:0042910">
    <property type="term" value="F:xenobiotic transmembrane transporter activity"/>
    <property type="evidence" value="ECO:0007669"/>
    <property type="project" value="TreeGrafter"/>
</dbReference>
<feature type="transmembrane region" description="Helical" evidence="1">
    <location>
        <begin position="457"/>
        <end position="474"/>
    </location>
</feature>
<keyword evidence="1" id="KW-0472">Membrane</keyword>
<keyword evidence="3" id="KW-1185">Reference proteome</keyword>
<dbReference type="Pfam" id="PF00873">
    <property type="entry name" value="ACR_tran"/>
    <property type="match status" value="1"/>
</dbReference>
<accession>A0A4U1IX72</accession>
<gene>
    <name evidence="2" type="ORF">E8A74_38665</name>
</gene>
<dbReference type="Gene3D" id="1.20.1640.10">
    <property type="entry name" value="Multidrug efflux transporter AcrB transmembrane domain"/>
    <property type="match status" value="2"/>
</dbReference>
<feature type="transmembrane region" description="Helical" evidence="1">
    <location>
        <begin position="12"/>
        <end position="34"/>
    </location>
</feature>
<feature type="transmembrane region" description="Helical" evidence="1">
    <location>
        <begin position="945"/>
        <end position="964"/>
    </location>
</feature>
<dbReference type="AlphaFoldDB" id="A0A4U1IX72"/>
<dbReference type="PANTHER" id="PTHR32063:SF0">
    <property type="entry name" value="SWARMING MOTILITY PROTEIN SWRC"/>
    <property type="match status" value="1"/>
</dbReference>
<keyword evidence="1" id="KW-0812">Transmembrane</keyword>
<evidence type="ECO:0000313" key="3">
    <source>
        <dbReference type="Proteomes" id="UP000309215"/>
    </source>
</evidence>
<feature type="transmembrane region" description="Helical" evidence="1">
    <location>
        <begin position="842"/>
        <end position="859"/>
    </location>
</feature>
<comment type="caution">
    <text evidence="2">The sequence shown here is derived from an EMBL/GenBank/DDBJ whole genome shotgun (WGS) entry which is preliminary data.</text>
</comment>
<dbReference type="Gene3D" id="3.30.2090.10">
    <property type="entry name" value="Multidrug efflux transporter AcrB TolC docking domain, DN and DC subdomains"/>
    <property type="match status" value="2"/>
</dbReference>
<feature type="transmembrane region" description="Helical" evidence="1">
    <location>
        <begin position="334"/>
        <end position="351"/>
    </location>
</feature>